<feature type="domain" description="KOW" evidence="4">
    <location>
        <begin position="115"/>
        <end position="142"/>
    </location>
</feature>
<dbReference type="InterPro" id="IPR005824">
    <property type="entry name" value="KOW"/>
</dbReference>
<evidence type="ECO:0000256" key="3">
    <source>
        <dbReference type="ARBA" id="ARBA00023163"/>
    </source>
</evidence>
<dbReference type="InterPro" id="IPR043425">
    <property type="entry name" value="NusG-like"/>
</dbReference>
<evidence type="ECO:0000313" key="6">
    <source>
        <dbReference type="Proteomes" id="UP001430755"/>
    </source>
</evidence>
<dbReference type="Proteomes" id="UP001430755">
    <property type="component" value="Unassembled WGS sequence"/>
</dbReference>
<evidence type="ECO:0000313" key="5">
    <source>
        <dbReference type="EMBL" id="MCI2242811.1"/>
    </source>
</evidence>
<dbReference type="NCBIfam" id="NF033641">
    <property type="entry name" value="antiterm_LoaP"/>
    <property type="match status" value="1"/>
</dbReference>
<dbReference type="SMART" id="SM00739">
    <property type="entry name" value="KOW"/>
    <property type="match status" value="1"/>
</dbReference>
<protein>
    <submittedName>
        <fullName evidence="5">Antiterminator LoaP</fullName>
    </submittedName>
</protein>
<evidence type="ECO:0000256" key="2">
    <source>
        <dbReference type="ARBA" id="ARBA00023015"/>
    </source>
</evidence>
<keyword evidence="6" id="KW-1185">Reference proteome</keyword>
<dbReference type="InterPro" id="IPR047663">
    <property type="entry name" value="Transcription_antiterm_LoaP"/>
</dbReference>
<sequence>MWYVVQVATGREQAACGLIGERVDSALLKECFVPRRTVAYKEADGWKTVEEPLFPGYVIVDTGQPKRLHGHLLALPDFARLLDVDGEFLPLDDEEVAWIDAFTHRGHRVVDMSRAVVEGGIVRIVSGPLVGKEAQVKRINRRKRTAVLELRILGRDVEVPMGLEVVRRQR</sequence>
<keyword evidence="1" id="KW-0889">Transcription antitermination</keyword>
<name>A0ABS9WIX4_9ACTN</name>
<evidence type="ECO:0000256" key="1">
    <source>
        <dbReference type="ARBA" id="ARBA00022814"/>
    </source>
</evidence>
<accession>A0ABS9WIX4</accession>
<dbReference type="RefSeq" id="WP_242166345.1">
    <property type="nucleotide sequence ID" value="NZ_JAJMLW010000004.1"/>
</dbReference>
<dbReference type="EMBL" id="JAJMLW010000004">
    <property type="protein sequence ID" value="MCI2242811.1"/>
    <property type="molecule type" value="Genomic_DNA"/>
</dbReference>
<keyword evidence="3" id="KW-0804">Transcription</keyword>
<gene>
    <name evidence="5" type="primary">loaP</name>
    <name evidence="5" type="ORF">LPT13_10690</name>
</gene>
<dbReference type="CDD" id="cd06091">
    <property type="entry name" value="KOW_NusG"/>
    <property type="match status" value="1"/>
</dbReference>
<dbReference type="PANTHER" id="PTHR30265:SF4">
    <property type="entry name" value="KOW MOTIF FAMILY PROTEIN, EXPRESSED"/>
    <property type="match status" value="1"/>
</dbReference>
<dbReference type="Pfam" id="PF00467">
    <property type="entry name" value="KOW"/>
    <property type="match status" value="1"/>
</dbReference>
<reference evidence="5" key="1">
    <citation type="submission" date="2021-11" db="EMBL/GenBank/DDBJ databases">
        <title>A Novel Adlercreutzia Species, isolated from a Allomyrina dichotoma larva feces.</title>
        <authorList>
            <person name="Suh M.K."/>
        </authorList>
    </citation>
    <scope>NUCLEOTIDE SEQUENCE</scope>
    <source>
        <strain evidence="5">JBNU-10</strain>
    </source>
</reference>
<dbReference type="InterPro" id="IPR006645">
    <property type="entry name" value="NGN-like_dom"/>
</dbReference>
<proteinExistence type="predicted"/>
<organism evidence="5 6">
    <name type="scientific">Adlercreutzia faecimuris</name>
    <dbReference type="NCBI Taxonomy" id="2897341"/>
    <lineage>
        <taxon>Bacteria</taxon>
        <taxon>Bacillati</taxon>
        <taxon>Actinomycetota</taxon>
        <taxon>Coriobacteriia</taxon>
        <taxon>Eggerthellales</taxon>
        <taxon>Eggerthellaceae</taxon>
        <taxon>Adlercreutzia</taxon>
    </lineage>
</organism>
<evidence type="ECO:0000259" key="4">
    <source>
        <dbReference type="SMART" id="SM00739"/>
    </source>
</evidence>
<dbReference type="PANTHER" id="PTHR30265">
    <property type="entry name" value="RHO-INTERACTING TRANSCRIPTION TERMINATION FACTOR NUSG"/>
    <property type="match status" value="1"/>
</dbReference>
<keyword evidence="2" id="KW-0805">Transcription regulation</keyword>
<dbReference type="Pfam" id="PF02357">
    <property type="entry name" value="NusG"/>
    <property type="match status" value="1"/>
</dbReference>
<comment type="caution">
    <text evidence="5">The sequence shown here is derived from an EMBL/GenBank/DDBJ whole genome shotgun (WGS) entry which is preliminary data.</text>
</comment>